<keyword evidence="3 4" id="KW-0408">Iron</keyword>
<dbReference type="PROSITE" id="PS51007">
    <property type="entry name" value="CYTC"/>
    <property type="match status" value="1"/>
</dbReference>
<feature type="domain" description="Cytochrome c" evidence="6">
    <location>
        <begin position="103"/>
        <end position="199"/>
    </location>
</feature>
<dbReference type="GO" id="GO:0020037">
    <property type="term" value="F:heme binding"/>
    <property type="evidence" value="ECO:0007669"/>
    <property type="project" value="InterPro"/>
</dbReference>
<dbReference type="OrthoDB" id="127107at2"/>
<accession>A0A517Y4P7</accession>
<dbReference type="KEGG" id="aagg:ETAA8_02860"/>
<evidence type="ECO:0000259" key="6">
    <source>
        <dbReference type="PROSITE" id="PS51007"/>
    </source>
</evidence>
<dbReference type="Pfam" id="PF07635">
    <property type="entry name" value="PSCyt1"/>
    <property type="match status" value="1"/>
</dbReference>
<dbReference type="PANTHER" id="PTHR35889:SF3">
    <property type="entry name" value="F-BOX DOMAIN-CONTAINING PROTEIN"/>
    <property type="match status" value="1"/>
</dbReference>
<sequence>MSPRDNGEIGPLTRKCPPSSGASGGTKGLLCPAFPTKLKDRVWHAARNRPILALLACPFLSARLETVRMMSFRDFATFRISSFVSLLICLVAAHALPAAEDHALPATEDAVFRDKVLPVLAKHCLDCHGAEEPEANLNLTTREALLVGARSGYIITPGKASASLVSQLLVKGSKPHMPPEGQLSDEEIEVVTSWIDSLENVPLPPRPSLAKGLDHWAFQSPKHEPLPTVKSAALTENAIDSFVLARLEDSQLSLSAPAQREVLLRRAAIDLIGLPPSPEEVQAFAADSSPDAYERKLDQYLASPAYGERWGRHWLDLARYADSGGFHDDLDRPHAWRYRDYVIRSLNADKSYAEFIREQLAGDELAPANPQALAATAFCRNGPTNDDNMGNNAFDREKYRLDLLDDVISTTSAVYLGLTVGCARCHDHKFDPIPQTDYYQLLAVFNNITRKDVPFGESGEPELAGKWTKGQAGIMAITDVGRQPRETFVLYRGDLNNKGPKVEANVPRLFQSAANFKPAALEKSSGQRLALANWIAAEENPLSWRVMANRLWQHHFSRGIVSTPSNFGLTGAPPSHPELLDWLATELSARGSWKKLHRLMMTSATYRQSSQGSKSAESVDPENLLLWRMNKRRLEAEAIRDSVLQVAGTLNHRVGGPGVKPRIPTELLEASQRNKWPVVKTEGPEHWRRSVYIYVKRQMAFPLLELFDIPSTAHTCDCRQDSTIPTQALVLMNDQFTADQAARFAKRVQVEVGPDARESARRALWLALGREPTPSRCSEAEEFLRAQAEFHQSAKKPADESATLALVDLCHVLLNSNEFLYVD</sequence>
<feature type="region of interest" description="Disordered" evidence="5">
    <location>
        <begin position="1"/>
        <end position="25"/>
    </location>
</feature>
<evidence type="ECO:0000256" key="2">
    <source>
        <dbReference type="ARBA" id="ARBA00022723"/>
    </source>
</evidence>
<evidence type="ECO:0000256" key="1">
    <source>
        <dbReference type="ARBA" id="ARBA00022617"/>
    </source>
</evidence>
<dbReference type="GO" id="GO:0046872">
    <property type="term" value="F:metal ion binding"/>
    <property type="evidence" value="ECO:0007669"/>
    <property type="project" value="UniProtKB-KW"/>
</dbReference>
<keyword evidence="8" id="KW-1185">Reference proteome</keyword>
<evidence type="ECO:0000313" key="7">
    <source>
        <dbReference type="EMBL" id="QDU25223.1"/>
    </source>
</evidence>
<proteinExistence type="predicted"/>
<dbReference type="AlphaFoldDB" id="A0A517Y4P7"/>
<evidence type="ECO:0000313" key="8">
    <source>
        <dbReference type="Proteomes" id="UP000315017"/>
    </source>
</evidence>
<dbReference type="InterPro" id="IPR011444">
    <property type="entry name" value="DUF1549"/>
</dbReference>
<dbReference type="InterPro" id="IPR011429">
    <property type="entry name" value="Cyt_c_Planctomycete-type"/>
</dbReference>
<gene>
    <name evidence="7" type="ORF">ETAA8_02860</name>
</gene>
<dbReference type="GO" id="GO:0009055">
    <property type="term" value="F:electron transfer activity"/>
    <property type="evidence" value="ECO:0007669"/>
    <property type="project" value="InterPro"/>
</dbReference>
<dbReference type="InterPro" id="IPR022655">
    <property type="entry name" value="DUF1553"/>
</dbReference>
<dbReference type="SUPFAM" id="SSF46626">
    <property type="entry name" value="Cytochrome c"/>
    <property type="match status" value="1"/>
</dbReference>
<evidence type="ECO:0000256" key="4">
    <source>
        <dbReference type="PROSITE-ProRule" id="PRU00433"/>
    </source>
</evidence>
<reference evidence="7 8" key="1">
    <citation type="submission" date="2019-02" db="EMBL/GenBank/DDBJ databases">
        <title>Deep-cultivation of Planctomycetes and their phenomic and genomic characterization uncovers novel biology.</title>
        <authorList>
            <person name="Wiegand S."/>
            <person name="Jogler M."/>
            <person name="Boedeker C."/>
            <person name="Pinto D."/>
            <person name="Vollmers J."/>
            <person name="Rivas-Marin E."/>
            <person name="Kohn T."/>
            <person name="Peeters S.H."/>
            <person name="Heuer A."/>
            <person name="Rast P."/>
            <person name="Oberbeckmann S."/>
            <person name="Bunk B."/>
            <person name="Jeske O."/>
            <person name="Meyerdierks A."/>
            <person name="Storesund J.E."/>
            <person name="Kallscheuer N."/>
            <person name="Luecker S."/>
            <person name="Lage O.M."/>
            <person name="Pohl T."/>
            <person name="Merkel B.J."/>
            <person name="Hornburger P."/>
            <person name="Mueller R.-W."/>
            <person name="Bruemmer F."/>
            <person name="Labrenz M."/>
            <person name="Spormann A.M."/>
            <person name="Op den Camp H."/>
            <person name="Overmann J."/>
            <person name="Amann R."/>
            <person name="Jetten M.S.M."/>
            <person name="Mascher T."/>
            <person name="Medema M.H."/>
            <person name="Devos D.P."/>
            <person name="Kaster A.-K."/>
            <person name="Ovreas L."/>
            <person name="Rohde M."/>
            <person name="Galperin M.Y."/>
            <person name="Jogler C."/>
        </authorList>
    </citation>
    <scope>NUCLEOTIDE SEQUENCE [LARGE SCALE GENOMIC DNA]</scope>
    <source>
        <strain evidence="7 8">ETA_A8</strain>
    </source>
</reference>
<dbReference type="Proteomes" id="UP000315017">
    <property type="component" value="Chromosome"/>
</dbReference>
<dbReference type="InterPro" id="IPR009056">
    <property type="entry name" value="Cyt_c-like_dom"/>
</dbReference>
<organism evidence="7 8">
    <name type="scientific">Anatilimnocola aggregata</name>
    <dbReference type="NCBI Taxonomy" id="2528021"/>
    <lineage>
        <taxon>Bacteria</taxon>
        <taxon>Pseudomonadati</taxon>
        <taxon>Planctomycetota</taxon>
        <taxon>Planctomycetia</taxon>
        <taxon>Pirellulales</taxon>
        <taxon>Pirellulaceae</taxon>
        <taxon>Anatilimnocola</taxon>
    </lineage>
</organism>
<dbReference type="Pfam" id="PF07583">
    <property type="entry name" value="PSCyt2"/>
    <property type="match status" value="1"/>
</dbReference>
<evidence type="ECO:0000256" key="3">
    <source>
        <dbReference type="ARBA" id="ARBA00023004"/>
    </source>
</evidence>
<dbReference type="EMBL" id="CP036274">
    <property type="protein sequence ID" value="QDU25223.1"/>
    <property type="molecule type" value="Genomic_DNA"/>
</dbReference>
<protein>
    <submittedName>
        <fullName evidence="7">Planctomycete cytochrome C</fullName>
    </submittedName>
</protein>
<name>A0A517Y4P7_9BACT</name>
<dbReference type="PANTHER" id="PTHR35889">
    <property type="entry name" value="CYCLOINULO-OLIGOSACCHARIDE FRUCTANOTRANSFERASE-RELATED"/>
    <property type="match status" value="1"/>
</dbReference>
<evidence type="ECO:0000256" key="5">
    <source>
        <dbReference type="SAM" id="MobiDB-lite"/>
    </source>
</evidence>
<keyword evidence="2 4" id="KW-0479">Metal-binding</keyword>
<keyword evidence="1 4" id="KW-0349">Heme</keyword>
<dbReference type="InterPro" id="IPR036909">
    <property type="entry name" value="Cyt_c-like_dom_sf"/>
</dbReference>
<dbReference type="Pfam" id="PF07587">
    <property type="entry name" value="PSD1"/>
    <property type="match status" value="1"/>
</dbReference>